<dbReference type="RefSeq" id="WP_377575565.1">
    <property type="nucleotide sequence ID" value="NZ_JBHTKA010000001.1"/>
</dbReference>
<evidence type="ECO:0000313" key="1">
    <source>
        <dbReference type="EMBL" id="MFD0998603.1"/>
    </source>
</evidence>
<comment type="caution">
    <text evidence="1">The sequence shown here is derived from an EMBL/GenBank/DDBJ whole genome shotgun (WGS) entry which is preliminary data.</text>
</comment>
<name>A0ABW3JYC9_9BACT</name>
<dbReference type="InterPro" id="IPR025293">
    <property type="entry name" value="YfiR/HmsC-like"/>
</dbReference>
<gene>
    <name evidence="1" type="ORF">ACFQ21_04765</name>
</gene>
<keyword evidence="2" id="KW-1185">Reference proteome</keyword>
<dbReference type="EMBL" id="JBHTKA010000001">
    <property type="protein sequence ID" value="MFD0998603.1"/>
    <property type="molecule type" value="Genomic_DNA"/>
</dbReference>
<reference evidence="2" key="1">
    <citation type="journal article" date="2019" name="Int. J. Syst. Evol. Microbiol.">
        <title>The Global Catalogue of Microorganisms (GCM) 10K type strain sequencing project: providing services to taxonomists for standard genome sequencing and annotation.</title>
        <authorList>
            <consortium name="The Broad Institute Genomics Platform"/>
            <consortium name="The Broad Institute Genome Sequencing Center for Infectious Disease"/>
            <person name="Wu L."/>
            <person name="Ma J."/>
        </authorList>
    </citation>
    <scope>NUCLEOTIDE SEQUENCE [LARGE SCALE GENOMIC DNA]</scope>
    <source>
        <strain evidence="2">CCUG 58938</strain>
    </source>
</reference>
<organism evidence="1 2">
    <name type="scientific">Ohtaekwangia kribbensis</name>
    <dbReference type="NCBI Taxonomy" id="688913"/>
    <lineage>
        <taxon>Bacteria</taxon>
        <taxon>Pseudomonadati</taxon>
        <taxon>Bacteroidota</taxon>
        <taxon>Cytophagia</taxon>
        <taxon>Cytophagales</taxon>
        <taxon>Fulvivirgaceae</taxon>
        <taxon>Ohtaekwangia</taxon>
    </lineage>
</organism>
<dbReference type="Pfam" id="PF13689">
    <property type="entry name" value="DUF4154"/>
    <property type="match status" value="1"/>
</dbReference>
<evidence type="ECO:0000313" key="2">
    <source>
        <dbReference type="Proteomes" id="UP001597112"/>
    </source>
</evidence>
<accession>A0ABW3JYC9</accession>
<proteinExistence type="predicted"/>
<sequence>MRLELGGFFQWTHRWRIKLRPSFISTNIMMLALYVHSYAQPSIHYSYAVFVQSFARYSSWPVSPSGFKVVVVGNTKAYDEIVKSVAGKVIAGSAATVVKNDDDDASIEDASIIYIADGASNQLSQLLKVTDGKPVMIIAEREGLHKKGAAMSFIVINSKLKFDINMKELDKRNLKISAQLTALANNILE</sequence>
<protein>
    <submittedName>
        <fullName evidence="1">YfiR family protein</fullName>
    </submittedName>
</protein>
<dbReference type="Proteomes" id="UP001597112">
    <property type="component" value="Unassembled WGS sequence"/>
</dbReference>